<comment type="similarity">
    <text evidence="7">Belongs to the binding-protein-dependent transport system permease family.</text>
</comment>
<evidence type="ECO:0000256" key="7">
    <source>
        <dbReference type="RuleBase" id="RU363032"/>
    </source>
</evidence>
<keyword evidence="3" id="KW-1003">Cell membrane</keyword>
<feature type="domain" description="ABC transmembrane type-1" evidence="8">
    <location>
        <begin position="69"/>
        <end position="261"/>
    </location>
</feature>
<dbReference type="Gene3D" id="1.10.3720.10">
    <property type="entry name" value="MetI-like"/>
    <property type="match status" value="1"/>
</dbReference>
<dbReference type="PANTHER" id="PTHR43744:SF12">
    <property type="entry name" value="ABC TRANSPORTER PERMEASE PROTEIN MG189-RELATED"/>
    <property type="match status" value="1"/>
</dbReference>
<feature type="transmembrane region" description="Helical" evidence="7">
    <location>
        <begin position="104"/>
        <end position="125"/>
    </location>
</feature>
<dbReference type="PROSITE" id="PS50928">
    <property type="entry name" value="ABC_TM1"/>
    <property type="match status" value="1"/>
</dbReference>
<feature type="transmembrane region" description="Helical" evidence="7">
    <location>
        <begin position="137"/>
        <end position="158"/>
    </location>
</feature>
<proteinExistence type="inferred from homology"/>
<reference evidence="9 10" key="1">
    <citation type="journal article" date="2015" name="Int. J. Syst. Evol. Microbiol.">
        <title>Amycolatopsis rhabdoformis sp. nov., an actinomycete isolated from a tropical forest soil.</title>
        <authorList>
            <person name="Souza W.R."/>
            <person name="Silva R.E."/>
            <person name="Goodfellow M."/>
            <person name="Busarakam K."/>
            <person name="Figueiro F.S."/>
            <person name="Ferreira D."/>
            <person name="Rodrigues-Filho E."/>
            <person name="Moraes L.A.B."/>
            <person name="Zucchi T.D."/>
        </authorList>
    </citation>
    <scope>NUCLEOTIDE SEQUENCE [LARGE SCALE GENOMIC DNA]</scope>
    <source>
        <strain evidence="9 10">NCIMB 14900</strain>
    </source>
</reference>
<feature type="transmembrane region" description="Helical" evidence="7">
    <location>
        <begin position="179"/>
        <end position="200"/>
    </location>
</feature>
<evidence type="ECO:0000256" key="5">
    <source>
        <dbReference type="ARBA" id="ARBA00022989"/>
    </source>
</evidence>
<evidence type="ECO:0000256" key="6">
    <source>
        <dbReference type="ARBA" id="ARBA00023136"/>
    </source>
</evidence>
<protein>
    <submittedName>
        <fullName evidence="9">Carbohydrate ABC transporter permease</fullName>
    </submittedName>
</protein>
<evidence type="ECO:0000256" key="3">
    <source>
        <dbReference type="ARBA" id="ARBA00022475"/>
    </source>
</evidence>
<dbReference type="EMBL" id="CP142149">
    <property type="protein sequence ID" value="WSE26554.1"/>
    <property type="molecule type" value="Genomic_DNA"/>
</dbReference>
<name>A0ABZ1HYU1_9PSEU</name>
<evidence type="ECO:0000259" key="8">
    <source>
        <dbReference type="PROSITE" id="PS50928"/>
    </source>
</evidence>
<evidence type="ECO:0000256" key="1">
    <source>
        <dbReference type="ARBA" id="ARBA00004651"/>
    </source>
</evidence>
<keyword evidence="4 7" id="KW-0812">Transmembrane</keyword>
<dbReference type="PANTHER" id="PTHR43744">
    <property type="entry name" value="ABC TRANSPORTER PERMEASE PROTEIN MG189-RELATED-RELATED"/>
    <property type="match status" value="1"/>
</dbReference>
<dbReference type="CDD" id="cd06261">
    <property type="entry name" value="TM_PBP2"/>
    <property type="match status" value="1"/>
</dbReference>
<feature type="transmembrane region" description="Helical" evidence="7">
    <location>
        <begin position="240"/>
        <end position="261"/>
    </location>
</feature>
<evidence type="ECO:0000313" key="10">
    <source>
        <dbReference type="Proteomes" id="UP001330812"/>
    </source>
</evidence>
<evidence type="ECO:0000256" key="2">
    <source>
        <dbReference type="ARBA" id="ARBA00022448"/>
    </source>
</evidence>
<gene>
    <name evidence="9" type="ORF">VSH64_27135</name>
</gene>
<keyword evidence="2 7" id="KW-0813">Transport</keyword>
<dbReference type="RefSeq" id="WP_326565535.1">
    <property type="nucleotide sequence ID" value="NZ_CP142149.1"/>
</dbReference>
<dbReference type="Proteomes" id="UP001330812">
    <property type="component" value="Chromosome"/>
</dbReference>
<evidence type="ECO:0000256" key="4">
    <source>
        <dbReference type="ARBA" id="ARBA00022692"/>
    </source>
</evidence>
<organism evidence="9 10">
    <name type="scientific">Amycolatopsis rhabdoformis</name>
    <dbReference type="NCBI Taxonomy" id="1448059"/>
    <lineage>
        <taxon>Bacteria</taxon>
        <taxon>Bacillati</taxon>
        <taxon>Actinomycetota</taxon>
        <taxon>Actinomycetes</taxon>
        <taxon>Pseudonocardiales</taxon>
        <taxon>Pseudonocardiaceae</taxon>
        <taxon>Amycolatopsis</taxon>
    </lineage>
</organism>
<keyword evidence="6 7" id="KW-0472">Membrane</keyword>
<comment type="subcellular location">
    <subcellularLocation>
        <location evidence="1 7">Cell membrane</location>
        <topology evidence="1 7">Multi-pass membrane protein</topology>
    </subcellularLocation>
</comment>
<dbReference type="InterPro" id="IPR035906">
    <property type="entry name" value="MetI-like_sf"/>
</dbReference>
<keyword evidence="5 7" id="KW-1133">Transmembrane helix</keyword>
<sequence>MKRRGYLRWVGLGVLLLVAVAYIYPFLIQLATAFKTDADATAHPLTPWPHEWSVAVFATLAQQDFPRWALNSIFISVTITIGRVVFNSMAGYALARLRFRGRGAVFGAIVAILAVPSVVLLIPKFLVLNQFGMYDTYAAMIIPLLADASGVFIMKQFFESVPLSVEEAARIDGAGPLRTFWSVVLPMSKPALITMTILAFQGSWNELPHYIVSRQDPALNTLTTGVASLVSGELGQGNQFPLKLAAALLMTVPVAIVYFVFSKRFTRGTYEGVDK</sequence>
<dbReference type="Pfam" id="PF00528">
    <property type="entry name" value="BPD_transp_1"/>
    <property type="match status" value="1"/>
</dbReference>
<dbReference type="SUPFAM" id="SSF161098">
    <property type="entry name" value="MetI-like"/>
    <property type="match status" value="1"/>
</dbReference>
<feature type="transmembrane region" description="Helical" evidence="7">
    <location>
        <begin position="7"/>
        <end position="27"/>
    </location>
</feature>
<feature type="transmembrane region" description="Helical" evidence="7">
    <location>
        <begin position="73"/>
        <end position="95"/>
    </location>
</feature>
<keyword evidence="10" id="KW-1185">Reference proteome</keyword>
<dbReference type="InterPro" id="IPR000515">
    <property type="entry name" value="MetI-like"/>
</dbReference>
<accession>A0ABZ1HYU1</accession>
<evidence type="ECO:0000313" key="9">
    <source>
        <dbReference type="EMBL" id="WSE26554.1"/>
    </source>
</evidence>